<protein>
    <submittedName>
        <fullName evidence="1">Uncharacterized protein</fullName>
    </submittedName>
</protein>
<name>A0ACB9ZUF7_CATRO</name>
<dbReference type="EMBL" id="CM044707">
    <property type="protein sequence ID" value="KAI5652257.1"/>
    <property type="molecule type" value="Genomic_DNA"/>
</dbReference>
<organism evidence="1 2">
    <name type="scientific">Catharanthus roseus</name>
    <name type="common">Madagascar periwinkle</name>
    <name type="synonym">Vinca rosea</name>
    <dbReference type="NCBI Taxonomy" id="4058"/>
    <lineage>
        <taxon>Eukaryota</taxon>
        <taxon>Viridiplantae</taxon>
        <taxon>Streptophyta</taxon>
        <taxon>Embryophyta</taxon>
        <taxon>Tracheophyta</taxon>
        <taxon>Spermatophyta</taxon>
        <taxon>Magnoliopsida</taxon>
        <taxon>eudicotyledons</taxon>
        <taxon>Gunneridae</taxon>
        <taxon>Pentapetalae</taxon>
        <taxon>asterids</taxon>
        <taxon>lamiids</taxon>
        <taxon>Gentianales</taxon>
        <taxon>Apocynaceae</taxon>
        <taxon>Rauvolfioideae</taxon>
        <taxon>Vinceae</taxon>
        <taxon>Catharanthinae</taxon>
        <taxon>Catharanthus</taxon>
    </lineage>
</organism>
<proteinExistence type="predicted"/>
<reference evidence="2" key="1">
    <citation type="journal article" date="2023" name="Nat. Plants">
        <title>Single-cell RNA sequencing provides a high-resolution roadmap for understanding the multicellular compartmentation of specialized metabolism.</title>
        <authorList>
            <person name="Sun S."/>
            <person name="Shen X."/>
            <person name="Li Y."/>
            <person name="Li Y."/>
            <person name="Wang S."/>
            <person name="Li R."/>
            <person name="Zhang H."/>
            <person name="Shen G."/>
            <person name="Guo B."/>
            <person name="Wei J."/>
            <person name="Xu J."/>
            <person name="St-Pierre B."/>
            <person name="Chen S."/>
            <person name="Sun C."/>
        </authorList>
    </citation>
    <scope>NUCLEOTIDE SEQUENCE [LARGE SCALE GENOMIC DNA]</scope>
</reference>
<gene>
    <name evidence="1" type="ORF">M9H77_29444</name>
</gene>
<dbReference type="Proteomes" id="UP001060085">
    <property type="component" value="Linkage Group LG07"/>
</dbReference>
<accession>A0ACB9ZUF7</accession>
<evidence type="ECO:0000313" key="2">
    <source>
        <dbReference type="Proteomes" id="UP001060085"/>
    </source>
</evidence>
<keyword evidence="2" id="KW-1185">Reference proteome</keyword>
<evidence type="ECO:0000313" key="1">
    <source>
        <dbReference type="EMBL" id="KAI5652257.1"/>
    </source>
</evidence>
<sequence length="168" mass="19626">MPNDDQKEDLLPEGTVLKSKATNIVNESRRDESSPKNKIELKEVEQEKKSEDLMESHTSHTEDRQELEVDDIHKSRFVEKKHFSLRPTLSYIEFIMLKGMTELQIAKKEKKSTSWQKSTADGRVTYCQGRARATRVSISRDLPQKKFGKTFFRRAFRPTFGDLRLHVI</sequence>
<comment type="caution">
    <text evidence="1">The sequence shown here is derived from an EMBL/GenBank/DDBJ whole genome shotgun (WGS) entry which is preliminary data.</text>
</comment>